<sequence length="86" mass="9660">MGLLTLLVRREKLSTHWACPNLLGVPEQLRTLFSRFWPLPLQYLNSHQAPAAAGRHPSLAPSFRVVAFQPALNESGARWPGKEVYP</sequence>
<evidence type="ECO:0000313" key="2">
    <source>
        <dbReference type="Proteomes" id="UP000192582"/>
    </source>
</evidence>
<dbReference type="EMBL" id="FWWU01000009">
    <property type="protein sequence ID" value="SMB93727.1"/>
    <property type="molecule type" value="Genomic_DNA"/>
</dbReference>
<proteinExistence type="predicted"/>
<dbReference type="AlphaFoldDB" id="A0A1W1VK35"/>
<protein>
    <submittedName>
        <fullName evidence="1">Uncharacterized protein</fullName>
    </submittedName>
</protein>
<reference evidence="1 2" key="1">
    <citation type="submission" date="2017-04" db="EMBL/GenBank/DDBJ databases">
        <authorList>
            <person name="Afonso C.L."/>
            <person name="Miller P.J."/>
            <person name="Scott M.A."/>
            <person name="Spackman E."/>
            <person name="Goraichik I."/>
            <person name="Dimitrov K.M."/>
            <person name="Suarez D.L."/>
            <person name="Swayne D.E."/>
        </authorList>
    </citation>
    <scope>NUCLEOTIDE SEQUENCE [LARGE SCALE GENOMIC DNA]</scope>
    <source>
        <strain evidence="1 2">KR-140</strain>
    </source>
</reference>
<keyword evidence="2" id="KW-1185">Reference proteome</keyword>
<organism evidence="1 2">
    <name type="scientific">Deinococcus hopiensis KR-140</name>
    <dbReference type="NCBI Taxonomy" id="695939"/>
    <lineage>
        <taxon>Bacteria</taxon>
        <taxon>Thermotogati</taxon>
        <taxon>Deinococcota</taxon>
        <taxon>Deinococci</taxon>
        <taxon>Deinococcales</taxon>
        <taxon>Deinococcaceae</taxon>
        <taxon>Deinococcus</taxon>
    </lineage>
</organism>
<name>A0A1W1VK35_9DEIO</name>
<gene>
    <name evidence="1" type="ORF">SAMN00790413_02090</name>
</gene>
<accession>A0A1W1VK35</accession>
<evidence type="ECO:0000313" key="1">
    <source>
        <dbReference type="EMBL" id="SMB93727.1"/>
    </source>
</evidence>
<dbReference type="Proteomes" id="UP000192582">
    <property type="component" value="Unassembled WGS sequence"/>
</dbReference>